<comment type="similarity">
    <text evidence="2">Belongs to the thioredoxin family. DsbE subfamily.</text>
</comment>
<dbReference type="GO" id="GO:0030288">
    <property type="term" value="C:outer membrane-bounded periplasmic space"/>
    <property type="evidence" value="ECO:0007669"/>
    <property type="project" value="InterPro"/>
</dbReference>
<evidence type="ECO:0000256" key="5">
    <source>
        <dbReference type="ARBA" id="ARBA00023284"/>
    </source>
</evidence>
<dbReference type="InterPro" id="IPR036249">
    <property type="entry name" value="Thioredoxin-like_sf"/>
</dbReference>
<accession>A0A2V1JW40</accession>
<proteinExistence type="inferred from homology"/>
<dbReference type="SUPFAM" id="SSF52833">
    <property type="entry name" value="Thioredoxin-like"/>
    <property type="match status" value="1"/>
</dbReference>
<organism evidence="7 8">
    <name type="scientific">Corticimicrobacter populi</name>
    <dbReference type="NCBI Taxonomy" id="2175229"/>
    <lineage>
        <taxon>Bacteria</taxon>
        <taxon>Pseudomonadati</taxon>
        <taxon>Pseudomonadota</taxon>
        <taxon>Betaproteobacteria</taxon>
        <taxon>Burkholderiales</taxon>
        <taxon>Alcaligenaceae</taxon>
        <taxon>Corticimicrobacter</taxon>
    </lineage>
</organism>
<evidence type="ECO:0000256" key="4">
    <source>
        <dbReference type="ARBA" id="ARBA00023157"/>
    </source>
</evidence>
<dbReference type="Pfam" id="PF08534">
    <property type="entry name" value="Redoxin"/>
    <property type="match status" value="1"/>
</dbReference>
<keyword evidence="4" id="KW-1015">Disulfide bond</keyword>
<dbReference type="GO" id="GO:0017004">
    <property type="term" value="P:cytochrome complex assembly"/>
    <property type="evidence" value="ECO:0007669"/>
    <property type="project" value="UniProtKB-KW"/>
</dbReference>
<evidence type="ECO:0000256" key="3">
    <source>
        <dbReference type="ARBA" id="ARBA00022748"/>
    </source>
</evidence>
<reference evidence="8" key="1">
    <citation type="submission" date="2018-05" db="EMBL/GenBank/DDBJ databases">
        <authorList>
            <person name="Li Y."/>
        </authorList>
    </citation>
    <scope>NUCLEOTIDE SEQUENCE [LARGE SCALE GENOMIC DNA]</scope>
    <source>
        <strain evidence="8">3d-2-2</strain>
    </source>
</reference>
<dbReference type="EMBL" id="QETA01000008">
    <property type="protein sequence ID" value="PWF21243.1"/>
    <property type="molecule type" value="Genomic_DNA"/>
</dbReference>
<evidence type="ECO:0000313" key="8">
    <source>
        <dbReference type="Proteomes" id="UP000245212"/>
    </source>
</evidence>
<name>A0A2V1JW40_9BURK</name>
<dbReference type="InterPro" id="IPR050553">
    <property type="entry name" value="Thioredoxin_ResA/DsbE_sf"/>
</dbReference>
<keyword evidence="8" id="KW-1185">Reference proteome</keyword>
<comment type="caution">
    <text evidence="7">The sequence shown here is derived from an EMBL/GenBank/DDBJ whole genome shotgun (WGS) entry which is preliminary data.</text>
</comment>
<dbReference type="PANTHER" id="PTHR42852">
    <property type="entry name" value="THIOL:DISULFIDE INTERCHANGE PROTEIN DSBE"/>
    <property type="match status" value="1"/>
</dbReference>
<dbReference type="PROSITE" id="PS00194">
    <property type="entry name" value="THIOREDOXIN_1"/>
    <property type="match status" value="1"/>
</dbReference>
<dbReference type="InterPro" id="IPR004799">
    <property type="entry name" value="Periplasmic_diS_OxRdtase_DsbE"/>
</dbReference>
<gene>
    <name evidence="7" type="ORF">DD235_15630</name>
</gene>
<evidence type="ECO:0000256" key="1">
    <source>
        <dbReference type="ARBA" id="ARBA00004196"/>
    </source>
</evidence>
<dbReference type="CDD" id="cd03010">
    <property type="entry name" value="TlpA_like_DsbE"/>
    <property type="match status" value="1"/>
</dbReference>
<dbReference type="Gene3D" id="3.40.30.10">
    <property type="entry name" value="Glutaredoxin"/>
    <property type="match status" value="1"/>
</dbReference>
<feature type="domain" description="Thioredoxin" evidence="6">
    <location>
        <begin position="33"/>
        <end position="191"/>
    </location>
</feature>
<dbReference type="InterPro" id="IPR013740">
    <property type="entry name" value="Redoxin"/>
</dbReference>
<evidence type="ECO:0000256" key="2">
    <source>
        <dbReference type="ARBA" id="ARBA00007758"/>
    </source>
</evidence>
<dbReference type="InterPro" id="IPR013766">
    <property type="entry name" value="Thioredoxin_domain"/>
</dbReference>
<evidence type="ECO:0000259" key="6">
    <source>
        <dbReference type="PROSITE" id="PS51352"/>
    </source>
</evidence>
<sequence length="199" mass="22195">MKLRFILPVAILLVLAGFLAYGLTLDPRSLPSALIDRPVPSFTLERLDKPEQTFSPEEMRGRVWLLNVWASWCVACREEHDALMEITRRELLPVVGLSYKEVRGAGLDVRGVAPEAEMAQARERAAIWLETRGDPYLLTAMDMNGRTAIDLGVYGVPETFLIDGEGRIRYRHLGPITVDKLEQELLPMLRAAGAPGAMP</sequence>
<dbReference type="Proteomes" id="UP000245212">
    <property type="component" value="Unassembled WGS sequence"/>
</dbReference>
<dbReference type="PANTHER" id="PTHR42852:SF6">
    <property type="entry name" value="THIOL:DISULFIDE INTERCHANGE PROTEIN DSBE"/>
    <property type="match status" value="1"/>
</dbReference>
<keyword evidence="3" id="KW-0201">Cytochrome c-type biogenesis</keyword>
<dbReference type="RefSeq" id="WP_109063050.1">
    <property type="nucleotide sequence ID" value="NZ_QETA01000008.1"/>
</dbReference>
<keyword evidence="5" id="KW-0676">Redox-active center</keyword>
<dbReference type="AlphaFoldDB" id="A0A2V1JW40"/>
<comment type="subcellular location">
    <subcellularLocation>
        <location evidence="1">Cell envelope</location>
    </subcellularLocation>
</comment>
<protein>
    <submittedName>
        <fullName evidence="7">DsbE family thiol:disulfide interchange protein</fullName>
    </submittedName>
</protein>
<dbReference type="InterPro" id="IPR017937">
    <property type="entry name" value="Thioredoxin_CS"/>
</dbReference>
<evidence type="ECO:0000313" key="7">
    <source>
        <dbReference type="EMBL" id="PWF21243.1"/>
    </source>
</evidence>
<dbReference type="GO" id="GO:0015036">
    <property type="term" value="F:disulfide oxidoreductase activity"/>
    <property type="evidence" value="ECO:0007669"/>
    <property type="project" value="InterPro"/>
</dbReference>
<dbReference type="PROSITE" id="PS51352">
    <property type="entry name" value="THIOREDOXIN_2"/>
    <property type="match status" value="1"/>
</dbReference>